<dbReference type="AlphaFoldDB" id="A0A6P4YWB0"/>
<sequence>MAASVETAPGALGRENLSDDGLTWVDVEVGTQTIKVLNWDEVKQGILTLSGQRLWPAAKLLALLMHFNPDILEGAKNVLELGAGLGVVGIAAAKMAANVKVMITDGEDEVVDLCREHLNRNFEKGQDQPQCERLFWGEGLDEFKKQHGTFDLILGSDVVEGKDSLPPFLHTVKELLSSSPTAMCLQTYAERPYLPHDLIERTAEACGLSYTYIEWENQPWAHHMVQTQDPSRWDRFSPRWAKLRIIAWMKPLSS</sequence>
<organism evidence="3 4">
    <name type="scientific">Branchiostoma belcheri</name>
    <name type="common">Amphioxus</name>
    <dbReference type="NCBI Taxonomy" id="7741"/>
    <lineage>
        <taxon>Eukaryota</taxon>
        <taxon>Metazoa</taxon>
        <taxon>Chordata</taxon>
        <taxon>Cephalochordata</taxon>
        <taxon>Leptocardii</taxon>
        <taxon>Amphioxiformes</taxon>
        <taxon>Branchiostomatidae</taxon>
        <taxon>Branchiostoma</taxon>
    </lineage>
</organism>
<protein>
    <submittedName>
        <fullName evidence="4">Protein N-lysine methyltransferase METTL21A-like isoform X1</fullName>
    </submittedName>
</protein>
<dbReference type="PANTHER" id="PTHR14614">
    <property type="entry name" value="HEPATOCELLULAR CARCINOMA-ASSOCIATED ANTIGEN"/>
    <property type="match status" value="1"/>
</dbReference>
<keyword evidence="3" id="KW-1185">Reference proteome</keyword>
<dbReference type="Proteomes" id="UP000515135">
    <property type="component" value="Unplaced"/>
</dbReference>
<keyword evidence="1" id="KW-0489">Methyltransferase</keyword>
<dbReference type="GO" id="GO:0032259">
    <property type="term" value="P:methylation"/>
    <property type="evidence" value="ECO:0007669"/>
    <property type="project" value="UniProtKB-KW"/>
</dbReference>
<dbReference type="Gene3D" id="3.40.50.150">
    <property type="entry name" value="Vaccinia Virus protein VP39"/>
    <property type="match status" value="1"/>
</dbReference>
<keyword evidence="1" id="KW-0808">Transferase</keyword>
<dbReference type="GO" id="GO:0005829">
    <property type="term" value="C:cytosol"/>
    <property type="evidence" value="ECO:0007669"/>
    <property type="project" value="TreeGrafter"/>
</dbReference>
<dbReference type="GO" id="GO:0032991">
    <property type="term" value="C:protein-containing complex"/>
    <property type="evidence" value="ECO:0007669"/>
    <property type="project" value="TreeGrafter"/>
</dbReference>
<keyword evidence="2" id="KW-0949">S-adenosyl-L-methionine</keyword>
<reference evidence="4" key="1">
    <citation type="submission" date="2025-08" db="UniProtKB">
        <authorList>
            <consortium name="RefSeq"/>
        </authorList>
    </citation>
    <scope>IDENTIFICATION</scope>
    <source>
        <tissue evidence="4">Gonad</tissue>
    </source>
</reference>
<dbReference type="InterPro" id="IPR029063">
    <property type="entry name" value="SAM-dependent_MTases_sf"/>
</dbReference>
<proteinExistence type="predicted"/>
<dbReference type="Pfam" id="PF10294">
    <property type="entry name" value="Methyltransf_16"/>
    <property type="match status" value="1"/>
</dbReference>
<dbReference type="KEGG" id="bbel:109467883"/>
<dbReference type="PANTHER" id="PTHR14614:SF44">
    <property type="entry name" value="PROTEIN N-LYSINE METHYLTRANSFERASE METTL21D"/>
    <property type="match status" value="1"/>
</dbReference>
<dbReference type="OrthoDB" id="10002921at2759"/>
<dbReference type="SUPFAM" id="SSF53335">
    <property type="entry name" value="S-adenosyl-L-methionine-dependent methyltransferases"/>
    <property type="match status" value="1"/>
</dbReference>
<dbReference type="RefSeq" id="XP_019621551.1">
    <property type="nucleotide sequence ID" value="XM_019765992.1"/>
</dbReference>
<evidence type="ECO:0000313" key="4">
    <source>
        <dbReference type="RefSeq" id="XP_019621551.1"/>
    </source>
</evidence>
<evidence type="ECO:0000256" key="1">
    <source>
        <dbReference type="ARBA" id="ARBA00022603"/>
    </source>
</evidence>
<evidence type="ECO:0000256" key="2">
    <source>
        <dbReference type="ARBA" id="ARBA00022691"/>
    </source>
</evidence>
<dbReference type="GeneID" id="109467883"/>
<dbReference type="InterPro" id="IPR019410">
    <property type="entry name" value="Methyltransf_16"/>
</dbReference>
<dbReference type="CDD" id="cd02440">
    <property type="entry name" value="AdoMet_MTases"/>
    <property type="match status" value="1"/>
</dbReference>
<name>A0A6P4YWB0_BRABE</name>
<accession>A0A6P4YWB0</accession>
<gene>
    <name evidence="4" type="primary">LOC109467883</name>
</gene>
<evidence type="ECO:0000313" key="3">
    <source>
        <dbReference type="Proteomes" id="UP000515135"/>
    </source>
</evidence>
<dbReference type="GO" id="GO:0008168">
    <property type="term" value="F:methyltransferase activity"/>
    <property type="evidence" value="ECO:0007669"/>
    <property type="project" value="UniProtKB-KW"/>
</dbReference>